<dbReference type="FunFam" id="2.30.29.30:FF:000018">
    <property type="entry name" value="E3 SUMO-protein ligase RanBP2"/>
    <property type="match status" value="2"/>
</dbReference>
<dbReference type="InterPro" id="IPR045256">
    <property type="entry name" value="RanBP1_RanBD"/>
</dbReference>
<evidence type="ECO:0000256" key="3">
    <source>
        <dbReference type="ARBA" id="ARBA00022833"/>
    </source>
</evidence>
<proteinExistence type="predicted"/>
<keyword evidence="10" id="KW-1185">Reference proteome</keyword>
<name>A0A0N5D9K9_THECL</name>
<keyword evidence="2 4" id="KW-0863">Zinc-finger</keyword>
<dbReference type="GO" id="GO:0005737">
    <property type="term" value="C:cytoplasm"/>
    <property type="evidence" value="ECO:0007669"/>
    <property type="project" value="TreeGrafter"/>
</dbReference>
<protein>
    <submittedName>
        <fullName evidence="11">RanBP2-type domain-containing protein</fullName>
    </submittedName>
</protein>
<dbReference type="PROSITE" id="PS50196">
    <property type="entry name" value="RANBD1"/>
    <property type="match status" value="2"/>
</dbReference>
<keyword evidence="6" id="KW-0812">Transmembrane</keyword>
<feature type="domain" description="RanBD1" evidence="7">
    <location>
        <begin position="375"/>
        <end position="504"/>
    </location>
</feature>
<dbReference type="Proteomes" id="UP000276776">
    <property type="component" value="Unassembled WGS sequence"/>
</dbReference>
<dbReference type="PANTHER" id="PTHR23138:SF179">
    <property type="entry name" value="NUCLEAR PORE COMPLEX PROTEIN"/>
    <property type="match status" value="1"/>
</dbReference>
<dbReference type="PANTHER" id="PTHR23138">
    <property type="entry name" value="RAN BINDING PROTEIN"/>
    <property type="match status" value="1"/>
</dbReference>
<dbReference type="SMART" id="SM00547">
    <property type="entry name" value="ZnF_RBZ"/>
    <property type="match status" value="1"/>
</dbReference>
<feature type="domain" description="RanBP2-type" evidence="8">
    <location>
        <begin position="552"/>
        <end position="581"/>
    </location>
</feature>
<sequence>MKDCNGITARSVNEVENDDDSIVVQAILNMSQAQNDILHRLDAVEAVQKMMLDEFRHVVAQTNERFIELLDKRQKEEIDRLMNMINILKISKVEDSHEAQQRQNSKPVPSNQNYNYGLSQEVLAKTASPHSFYALSTPGDNAQQPVVPQCLVNNVVEQQMQFVAHQRALASMYGTPPASFVTGAFNQSQIPIVSNGFCGNVPFAMHSAAVFPSAASIQFQQQQTTLQAPLVSTASIPVTPVAVNVTKSSPVSVPMSLPKATPVLPQQIPSQASFGVHPKSIPFTFRAESKQGIPATTPSATGTATSFLSKPTTTANPSSFTEIFGSPKNFPTTTTEKEEKESDSAPKTTSASVPEKYETGVDDEETPENFEPSAHFEPVIELPELVEVTTGEENEVIIFAERCRLFRFVVDEYKERGVGVLKILENPEKKISRIVMRRDQVHKVCANHIIQPTMTLMPLQKSDRAFVWLARDFAEEEKMEKFAARFKTVDIAKKFEAAFNAARSGASLSSNSLSKTVKTESELDETKKKEDTKVNQEGVSNCKGFGDAFKPSPGSWTCNGCYLSNTAAVTACVCCGETRDGGIVNSTTQTSIFSSKPMSTVAPIKGTSGITFGFRSDNSSTNVTTMSASNTGLPTFRFKPAVMNTATSVTSTTNAKTFSFVSRSPATTITTNSIFRSATTTTASAGNGIPNFSFKFTPSGTSTFGASSSLVDKPNPLATTTEALAKTTESTAAVSTKSSFFGGSAFSGGSLFGKPPSGGFAALAAKANAGASKESPEPAANKVVTTFGANKFDSPVNSVFSSGFKKSSTSEKTEKDNDGGGSDEAEEFEPNVHYEPVIPLPSLIEVKTGEEGEQVMFKGRSKLYRYVATIKEYKERGVGDIKILFNPETKRYRIVMRRDQVLKVCANTPITENSQIKKKPNTENACMWMCKDYSEEKEGVNECFVARFKDPALADDFIQAFRNAAERKFPSAKQEDAFAAGDSVVPKVVDLKKQEETKAMQMSLGMLQKGNKNDEKANRTPVSDICDEDSDEDDNDDDDYEEDEDCSESLTWNVTVSITEAYHSPLKPNKPLEFTGLLSLKLMSYGPLKIDLYNDDGEKKWSHFISVQDSLSQTKNKVKYIAVENTQSEQLVIEFANEVQCSKAYQELEEVTFFIYIFSDLISFTFLGFAYLVLLVLGFAYFKR</sequence>
<dbReference type="Pfam" id="PF00638">
    <property type="entry name" value="Ran_BP1"/>
    <property type="match status" value="2"/>
</dbReference>
<feature type="compositionally biased region" description="Polar residues" evidence="5">
    <location>
        <begin position="307"/>
        <end position="321"/>
    </location>
</feature>
<evidence type="ECO:0000256" key="2">
    <source>
        <dbReference type="ARBA" id="ARBA00022771"/>
    </source>
</evidence>
<dbReference type="InterPro" id="IPR011993">
    <property type="entry name" value="PH-like_dom_sf"/>
</dbReference>
<evidence type="ECO:0000256" key="1">
    <source>
        <dbReference type="ARBA" id="ARBA00022723"/>
    </source>
</evidence>
<evidence type="ECO:0000256" key="6">
    <source>
        <dbReference type="SAM" id="Phobius"/>
    </source>
</evidence>
<dbReference type="InterPro" id="IPR000156">
    <property type="entry name" value="Ran_bind_dom"/>
</dbReference>
<organism evidence="11">
    <name type="scientific">Thelazia callipaeda</name>
    <name type="common">Oriental eyeworm</name>
    <name type="synonym">Parasitic nematode</name>
    <dbReference type="NCBI Taxonomy" id="103827"/>
    <lineage>
        <taxon>Eukaryota</taxon>
        <taxon>Metazoa</taxon>
        <taxon>Ecdysozoa</taxon>
        <taxon>Nematoda</taxon>
        <taxon>Chromadorea</taxon>
        <taxon>Rhabditida</taxon>
        <taxon>Spirurina</taxon>
        <taxon>Spiruromorpha</taxon>
        <taxon>Thelazioidea</taxon>
        <taxon>Thelaziidae</taxon>
        <taxon>Thelazia</taxon>
    </lineage>
</organism>
<keyword evidence="1" id="KW-0479">Metal-binding</keyword>
<feature type="region of interest" description="Disordered" evidence="5">
    <location>
        <begin position="802"/>
        <end position="831"/>
    </location>
</feature>
<feature type="compositionally biased region" description="Basic and acidic residues" evidence="5">
    <location>
        <begin position="335"/>
        <end position="344"/>
    </location>
</feature>
<feature type="domain" description="RanBD1" evidence="7">
    <location>
        <begin position="833"/>
        <end position="967"/>
    </location>
</feature>
<reference evidence="9 10" key="2">
    <citation type="submission" date="2018-11" db="EMBL/GenBank/DDBJ databases">
        <authorList>
            <consortium name="Pathogen Informatics"/>
        </authorList>
    </citation>
    <scope>NUCLEOTIDE SEQUENCE [LARGE SCALE GENOMIC DNA]</scope>
</reference>
<dbReference type="Gene3D" id="2.30.29.30">
    <property type="entry name" value="Pleckstrin-homology domain (PH domain)/Phosphotyrosine-binding domain (PTB)"/>
    <property type="match status" value="2"/>
</dbReference>
<dbReference type="AlphaFoldDB" id="A0A0N5D9K9"/>
<dbReference type="GO" id="GO:0005096">
    <property type="term" value="F:GTPase activator activity"/>
    <property type="evidence" value="ECO:0007669"/>
    <property type="project" value="TreeGrafter"/>
</dbReference>
<reference evidence="11" key="1">
    <citation type="submission" date="2017-02" db="UniProtKB">
        <authorList>
            <consortium name="WormBaseParasite"/>
        </authorList>
    </citation>
    <scope>IDENTIFICATION</scope>
</reference>
<dbReference type="OMA" id="CANTPIT"/>
<dbReference type="PROSITE" id="PS01358">
    <property type="entry name" value="ZF_RANBP2_1"/>
    <property type="match status" value="1"/>
</dbReference>
<evidence type="ECO:0000313" key="10">
    <source>
        <dbReference type="Proteomes" id="UP000276776"/>
    </source>
</evidence>
<feature type="compositionally biased region" description="Acidic residues" evidence="5">
    <location>
        <begin position="1025"/>
        <end position="1046"/>
    </location>
</feature>
<dbReference type="InterPro" id="IPR045255">
    <property type="entry name" value="RanBP1-like"/>
</dbReference>
<evidence type="ECO:0000313" key="11">
    <source>
        <dbReference type="WBParaSite" id="TCLT_0000982401-mRNA-1"/>
    </source>
</evidence>
<feature type="region of interest" description="Disordered" evidence="5">
    <location>
        <begin position="1006"/>
        <end position="1046"/>
    </location>
</feature>
<feature type="region of interest" description="Disordered" evidence="5">
    <location>
        <begin position="292"/>
        <end position="371"/>
    </location>
</feature>
<gene>
    <name evidence="9" type="ORF">TCLT_LOCUS9813</name>
</gene>
<keyword evidence="6" id="KW-1133">Transmembrane helix</keyword>
<evidence type="ECO:0000313" key="9">
    <source>
        <dbReference type="EMBL" id="VDN07477.1"/>
    </source>
</evidence>
<dbReference type="SMART" id="SM00160">
    <property type="entry name" value="RanBD"/>
    <property type="match status" value="2"/>
</dbReference>
<keyword evidence="3" id="KW-0862">Zinc</keyword>
<dbReference type="Gene3D" id="4.10.1060.10">
    <property type="entry name" value="Zinc finger, RanBP2-type"/>
    <property type="match status" value="1"/>
</dbReference>
<dbReference type="OrthoDB" id="2357150at2759"/>
<evidence type="ECO:0000259" key="8">
    <source>
        <dbReference type="PROSITE" id="PS50199"/>
    </source>
</evidence>
<feature type="transmembrane region" description="Helical" evidence="6">
    <location>
        <begin position="1153"/>
        <end position="1182"/>
    </location>
</feature>
<keyword evidence="6" id="KW-0472">Membrane</keyword>
<dbReference type="GO" id="GO:0008270">
    <property type="term" value="F:zinc ion binding"/>
    <property type="evidence" value="ECO:0007669"/>
    <property type="project" value="UniProtKB-KW"/>
</dbReference>
<dbReference type="STRING" id="103827.A0A0N5D9K9"/>
<dbReference type="EMBL" id="UYYF01004887">
    <property type="protein sequence ID" value="VDN07477.1"/>
    <property type="molecule type" value="Genomic_DNA"/>
</dbReference>
<dbReference type="SUPFAM" id="SSF50729">
    <property type="entry name" value="PH domain-like"/>
    <property type="match status" value="2"/>
</dbReference>
<evidence type="ECO:0000256" key="4">
    <source>
        <dbReference type="PROSITE-ProRule" id="PRU00322"/>
    </source>
</evidence>
<dbReference type="CDD" id="cd13179">
    <property type="entry name" value="RanBD_RanBP1"/>
    <property type="match status" value="1"/>
</dbReference>
<dbReference type="GO" id="GO:0005643">
    <property type="term" value="C:nuclear pore"/>
    <property type="evidence" value="ECO:0007669"/>
    <property type="project" value="TreeGrafter"/>
</dbReference>
<dbReference type="InterPro" id="IPR001876">
    <property type="entry name" value="Znf_RanBP2"/>
</dbReference>
<accession>A0A0N5D9K9</accession>
<dbReference type="GO" id="GO:0006913">
    <property type="term" value="P:nucleocytoplasmic transport"/>
    <property type="evidence" value="ECO:0007669"/>
    <property type="project" value="InterPro"/>
</dbReference>
<dbReference type="PROSITE" id="PS50199">
    <property type="entry name" value="ZF_RANBP2_2"/>
    <property type="match status" value="1"/>
</dbReference>
<evidence type="ECO:0000256" key="5">
    <source>
        <dbReference type="SAM" id="MobiDB-lite"/>
    </source>
</evidence>
<feature type="compositionally biased region" description="Basic and acidic residues" evidence="5">
    <location>
        <begin position="808"/>
        <end position="818"/>
    </location>
</feature>
<dbReference type="CDD" id="cd00835">
    <property type="entry name" value="RanBD_family"/>
    <property type="match status" value="1"/>
</dbReference>
<feature type="compositionally biased region" description="Low complexity" evidence="5">
    <location>
        <begin position="294"/>
        <end position="306"/>
    </location>
</feature>
<dbReference type="WBParaSite" id="TCLT_0000982401-mRNA-1">
    <property type="protein sequence ID" value="TCLT_0000982401-mRNA-1"/>
    <property type="gene ID" value="TCLT_0000982401"/>
</dbReference>
<evidence type="ECO:0000259" key="7">
    <source>
        <dbReference type="PROSITE" id="PS50196"/>
    </source>
</evidence>